<evidence type="ECO:0000256" key="1">
    <source>
        <dbReference type="SAM" id="MobiDB-lite"/>
    </source>
</evidence>
<dbReference type="AlphaFoldDB" id="A0A0E9PIF3"/>
<feature type="region of interest" description="Disordered" evidence="1">
    <location>
        <begin position="1"/>
        <end position="25"/>
    </location>
</feature>
<name>A0A0E9PIF3_ANGAN</name>
<organism evidence="2">
    <name type="scientific">Anguilla anguilla</name>
    <name type="common">European freshwater eel</name>
    <name type="synonym">Muraena anguilla</name>
    <dbReference type="NCBI Taxonomy" id="7936"/>
    <lineage>
        <taxon>Eukaryota</taxon>
        <taxon>Metazoa</taxon>
        <taxon>Chordata</taxon>
        <taxon>Craniata</taxon>
        <taxon>Vertebrata</taxon>
        <taxon>Euteleostomi</taxon>
        <taxon>Actinopterygii</taxon>
        <taxon>Neopterygii</taxon>
        <taxon>Teleostei</taxon>
        <taxon>Anguilliformes</taxon>
        <taxon>Anguillidae</taxon>
        <taxon>Anguilla</taxon>
    </lineage>
</organism>
<accession>A0A0E9PIF3</accession>
<proteinExistence type="predicted"/>
<reference evidence="2" key="1">
    <citation type="submission" date="2014-11" db="EMBL/GenBank/DDBJ databases">
        <authorList>
            <person name="Amaro Gonzalez C."/>
        </authorList>
    </citation>
    <scope>NUCLEOTIDE SEQUENCE</scope>
</reference>
<evidence type="ECO:0000313" key="2">
    <source>
        <dbReference type="EMBL" id="JAH04077.1"/>
    </source>
</evidence>
<protein>
    <submittedName>
        <fullName evidence="2">Uncharacterized protein</fullName>
    </submittedName>
</protein>
<dbReference type="EMBL" id="GBXM01104500">
    <property type="protein sequence ID" value="JAH04077.1"/>
    <property type="molecule type" value="Transcribed_RNA"/>
</dbReference>
<sequence>MQTHTHTHTETHTCKHHSVIKSAQF</sequence>
<reference evidence="2" key="2">
    <citation type="journal article" date="2015" name="Fish Shellfish Immunol.">
        <title>Early steps in the European eel (Anguilla anguilla)-Vibrio vulnificus interaction in the gills: Role of the RtxA13 toxin.</title>
        <authorList>
            <person name="Callol A."/>
            <person name="Pajuelo D."/>
            <person name="Ebbesson L."/>
            <person name="Teles M."/>
            <person name="MacKenzie S."/>
            <person name="Amaro C."/>
        </authorList>
    </citation>
    <scope>NUCLEOTIDE SEQUENCE</scope>
</reference>